<organism evidence="2 5">
    <name type="scientific">Candidatus Segetimicrobium genomatis</name>
    <dbReference type="NCBI Taxonomy" id="2569760"/>
    <lineage>
        <taxon>Bacteria</taxon>
        <taxon>Bacillati</taxon>
        <taxon>Candidatus Sysuimicrobiota</taxon>
        <taxon>Candidatus Sysuimicrobiia</taxon>
        <taxon>Candidatus Sysuimicrobiales</taxon>
        <taxon>Candidatus Segetimicrobiaceae</taxon>
        <taxon>Candidatus Segetimicrobium</taxon>
    </lineage>
</organism>
<name>A0A537L5U3_9BACT</name>
<dbReference type="EMBL" id="VBAI01000156">
    <property type="protein sequence ID" value="TMJ09567.1"/>
    <property type="molecule type" value="Genomic_DNA"/>
</dbReference>
<keyword evidence="1" id="KW-0812">Transmembrane</keyword>
<evidence type="ECO:0000313" key="3">
    <source>
        <dbReference type="EMBL" id="TMJ09567.1"/>
    </source>
</evidence>
<sequence length="157" mass="16680">MVATVKIRLDNWMLTGAVVAGIAVAIGALAMPRQKLPHVGDHWHARYLVVICGKPVPDLPSTGGPIHTQGDGLIHVEPKTSAEAGGHANLGRFFASAGVAFARDRIAFPTGQGYRDGDRCPDGATGRIRLLVNGRPHRAFERYVPADGDTIVVQFGP</sequence>
<dbReference type="Proteomes" id="UP000315217">
    <property type="component" value="Unassembled WGS sequence"/>
</dbReference>
<dbReference type="AlphaFoldDB" id="A0A537L5U3"/>
<proteinExistence type="predicted"/>
<dbReference type="EMBL" id="VBAJ01000285">
    <property type="protein sequence ID" value="TMJ03117.1"/>
    <property type="molecule type" value="Genomic_DNA"/>
</dbReference>
<evidence type="ECO:0000313" key="2">
    <source>
        <dbReference type="EMBL" id="TMJ03117.1"/>
    </source>
</evidence>
<comment type="caution">
    <text evidence="2">The sequence shown here is derived from an EMBL/GenBank/DDBJ whole genome shotgun (WGS) entry which is preliminary data.</text>
</comment>
<feature type="transmembrane region" description="Helical" evidence="1">
    <location>
        <begin position="12"/>
        <end position="31"/>
    </location>
</feature>
<evidence type="ECO:0000256" key="1">
    <source>
        <dbReference type="SAM" id="Phobius"/>
    </source>
</evidence>
<accession>A0A537L5U3</accession>
<keyword evidence="1" id="KW-0472">Membrane</keyword>
<reference evidence="4 5" key="1">
    <citation type="journal article" date="2019" name="Nat. Microbiol.">
        <title>Mediterranean grassland soil C-N compound turnover is dependent on rainfall and depth, and is mediated by genomically divergent microorganisms.</title>
        <authorList>
            <person name="Diamond S."/>
            <person name="Andeer P.F."/>
            <person name="Li Z."/>
            <person name="Crits-Christoph A."/>
            <person name="Burstein D."/>
            <person name="Anantharaman K."/>
            <person name="Lane K.R."/>
            <person name="Thomas B.C."/>
            <person name="Pan C."/>
            <person name="Northen T.R."/>
            <person name="Banfield J.F."/>
        </authorList>
    </citation>
    <scope>NUCLEOTIDE SEQUENCE [LARGE SCALE GENOMIC DNA]</scope>
    <source>
        <strain evidence="3">NP_1</strain>
        <strain evidence="2">NP_2</strain>
    </source>
</reference>
<evidence type="ECO:0008006" key="6">
    <source>
        <dbReference type="Google" id="ProtNLM"/>
    </source>
</evidence>
<keyword evidence="1" id="KW-1133">Transmembrane helix</keyword>
<gene>
    <name evidence="3" type="ORF">E6G98_09210</name>
    <name evidence="2" type="ORF">E6G99_11720</name>
</gene>
<dbReference type="Proteomes" id="UP000318661">
    <property type="component" value="Unassembled WGS sequence"/>
</dbReference>
<protein>
    <recommendedName>
        <fullName evidence="6">DUF4430 domain-containing protein</fullName>
    </recommendedName>
</protein>
<evidence type="ECO:0000313" key="5">
    <source>
        <dbReference type="Proteomes" id="UP000318661"/>
    </source>
</evidence>
<evidence type="ECO:0000313" key="4">
    <source>
        <dbReference type="Proteomes" id="UP000315217"/>
    </source>
</evidence>